<gene>
    <name evidence="2" type="ORF">GTQ48_15045</name>
</gene>
<comment type="caution">
    <text evidence="2">The sequence shown here is derived from an EMBL/GenBank/DDBJ whole genome shotgun (WGS) entry which is preliminary data.</text>
</comment>
<evidence type="ECO:0000313" key="3">
    <source>
        <dbReference type="Proteomes" id="UP000471381"/>
    </source>
</evidence>
<dbReference type="Pfam" id="PF13466">
    <property type="entry name" value="STAS_2"/>
    <property type="match status" value="1"/>
</dbReference>
<evidence type="ECO:0000313" key="2">
    <source>
        <dbReference type="EMBL" id="NDW16828.1"/>
    </source>
</evidence>
<dbReference type="InterPro" id="IPR058548">
    <property type="entry name" value="MlaB-like_STAS"/>
</dbReference>
<reference evidence="2 3" key="1">
    <citation type="submission" date="2020-01" db="EMBL/GenBank/DDBJ databases">
        <title>Genomes of bacteria type strains.</title>
        <authorList>
            <person name="Chen J."/>
            <person name="Zhu S."/>
            <person name="Yang J."/>
        </authorList>
    </citation>
    <scope>NUCLEOTIDE SEQUENCE [LARGE SCALE GENOMIC DNA]</scope>
    <source>
        <strain evidence="2 3">LMG 24078</strain>
    </source>
</reference>
<accession>A0A6N9TQA8</accession>
<dbReference type="AlphaFoldDB" id="A0A6N9TQA8"/>
<dbReference type="SUPFAM" id="SSF52091">
    <property type="entry name" value="SpoIIaa-like"/>
    <property type="match status" value="1"/>
</dbReference>
<keyword evidence="3" id="KW-1185">Reference proteome</keyword>
<sequence length="102" mass="11153">MSLFDVGKNGDIVVHGNLDRDTLSTNFWQRLSSQQQDSLKSAGSCTVDLGDVERVDSAGLAWLINAVRDTNQNGVSMVIQHMPAKLHKLAKISDVDSFLPVK</sequence>
<protein>
    <submittedName>
        <fullName evidence="2">STAS domain-containing protein</fullName>
    </submittedName>
</protein>
<dbReference type="Gene3D" id="3.30.750.24">
    <property type="entry name" value="STAS domain"/>
    <property type="match status" value="1"/>
</dbReference>
<name>A0A6N9TQA8_9ALTE</name>
<dbReference type="InterPro" id="IPR036513">
    <property type="entry name" value="STAS_dom_sf"/>
</dbReference>
<dbReference type="PROSITE" id="PS50801">
    <property type="entry name" value="STAS"/>
    <property type="match status" value="1"/>
</dbReference>
<evidence type="ECO:0000259" key="1">
    <source>
        <dbReference type="PROSITE" id="PS50801"/>
    </source>
</evidence>
<organism evidence="2 3">
    <name type="scientific">Alteromonas genovensis</name>
    <dbReference type="NCBI Taxonomy" id="471225"/>
    <lineage>
        <taxon>Bacteria</taxon>
        <taxon>Pseudomonadati</taxon>
        <taxon>Pseudomonadota</taxon>
        <taxon>Gammaproteobacteria</taxon>
        <taxon>Alteromonadales</taxon>
        <taxon>Alteromonadaceae</taxon>
        <taxon>Alteromonas/Salinimonas group</taxon>
        <taxon>Alteromonas</taxon>
    </lineage>
</organism>
<dbReference type="EMBL" id="JAAAWO010000013">
    <property type="protein sequence ID" value="NDW16828.1"/>
    <property type="molecule type" value="Genomic_DNA"/>
</dbReference>
<dbReference type="InterPro" id="IPR002645">
    <property type="entry name" value="STAS_dom"/>
</dbReference>
<dbReference type="Proteomes" id="UP000471381">
    <property type="component" value="Unassembled WGS sequence"/>
</dbReference>
<dbReference type="RefSeq" id="WP_163107406.1">
    <property type="nucleotide sequence ID" value="NZ_JAAAWO010000013.1"/>
</dbReference>
<proteinExistence type="predicted"/>
<dbReference type="CDD" id="cd07043">
    <property type="entry name" value="STAS_anti-anti-sigma_factors"/>
    <property type="match status" value="1"/>
</dbReference>
<feature type="domain" description="STAS" evidence="1">
    <location>
        <begin position="47"/>
        <end position="102"/>
    </location>
</feature>